<evidence type="ECO:0008006" key="3">
    <source>
        <dbReference type="Google" id="ProtNLM"/>
    </source>
</evidence>
<accession>A0A0L0W9P4</accession>
<sequence length="126" mass="14647">MKKTVLIGILGLFLCGLVGVGIGYGISVYMTADDESQDTIASEAINNERKAYSPKEIEKIYKEKHKDVIDIEVYGDEKKKNNNTYYLLEYIFFSKPNKPKINQIWVNSKTLQTYSYKDWEYLENLK</sequence>
<evidence type="ECO:0000313" key="1">
    <source>
        <dbReference type="EMBL" id="KNF08273.1"/>
    </source>
</evidence>
<name>A0A0L0W9P4_GOTPU</name>
<organism evidence="1 2">
    <name type="scientific">Gottschalkia purinilytica</name>
    <name type="common">Clostridium purinilyticum</name>
    <dbReference type="NCBI Taxonomy" id="1503"/>
    <lineage>
        <taxon>Bacteria</taxon>
        <taxon>Bacillati</taxon>
        <taxon>Bacillota</taxon>
        <taxon>Tissierellia</taxon>
        <taxon>Tissierellales</taxon>
        <taxon>Gottschalkiaceae</taxon>
        <taxon>Gottschalkia</taxon>
    </lineage>
</organism>
<dbReference type="STRING" id="1503.CLPU_8c00380"/>
<proteinExistence type="predicted"/>
<dbReference type="RefSeq" id="WP_050355375.1">
    <property type="nucleotide sequence ID" value="NZ_LGSS01000008.1"/>
</dbReference>
<dbReference type="EMBL" id="LGSS01000008">
    <property type="protein sequence ID" value="KNF08273.1"/>
    <property type="molecule type" value="Genomic_DNA"/>
</dbReference>
<comment type="caution">
    <text evidence="1">The sequence shown here is derived from an EMBL/GenBank/DDBJ whole genome shotgun (WGS) entry which is preliminary data.</text>
</comment>
<dbReference type="AlphaFoldDB" id="A0A0L0W9P4"/>
<dbReference type="Proteomes" id="UP000037267">
    <property type="component" value="Unassembled WGS sequence"/>
</dbReference>
<evidence type="ECO:0000313" key="2">
    <source>
        <dbReference type="Proteomes" id="UP000037267"/>
    </source>
</evidence>
<gene>
    <name evidence="1" type="ORF">CLPU_8c00380</name>
</gene>
<reference evidence="2" key="1">
    <citation type="submission" date="2015-07" db="EMBL/GenBank/DDBJ databases">
        <title>Draft genome sequence of the purine-degrading Gottschalkia purinilyticum DSM 1384 (formerly Clostridium purinilyticum).</title>
        <authorList>
            <person name="Poehlein A."/>
            <person name="Schiel-Bengelsdorf B."/>
            <person name="Bengelsdorf F.R."/>
            <person name="Daniel R."/>
            <person name="Duerre P."/>
        </authorList>
    </citation>
    <scope>NUCLEOTIDE SEQUENCE [LARGE SCALE GENOMIC DNA]</scope>
    <source>
        <strain evidence="2">DSM 1384</strain>
    </source>
</reference>
<keyword evidence="2" id="KW-1185">Reference proteome</keyword>
<protein>
    <recommendedName>
        <fullName evidence="3">DUF3139 domain-containing protein</fullName>
    </recommendedName>
</protein>